<dbReference type="SFLD" id="SFLDG00358">
    <property type="entry name" value="Main_(cytGST)"/>
    <property type="match status" value="1"/>
</dbReference>
<dbReference type="PROSITE" id="PS50404">
    <property type="entry name" value="GST_NTER"/>
    <property type="match status" value="1"/>
</dbReference>
<dbReference type="Gene3D" id="3.40.30.10">
    <property type="entry name" value="Glutaredoxin"/>
    <property type="match status" value="1"/>
</dbReference>
<sequence length="226" mass="25148">MPQVPESSLVITAYGWVPKFARGFVRDLRPRWFCEEAGVDYSVRLISAMKRPDWYFGEQPFGQVPYVHDGDVGLFESGAILLHLAEKYGCLLPNEGQARADALAWLFAAFNSVEPIVFQLSAVNGFSAGEEWAKLRKPSLEESANQRFDRLASGMEGREWLAGEFSIADIAMATTLREADNNGMVSPRPVLADYLERALARHAWKAALDAQLNDFDDSFAPQKEGA</sequence>
<dbReference type="CDD" id="cd03207">
    <property type="entry name" value="GST_C_8"/>
    <property type="match status" value="1"/>
</dbReference>
<dbReference type="Gene3D" id="1.20.1050.10">
    <property type="match status" value="1"/>
</dbReference>
<feature type="domain" description="GST N-terminal" evidence="1">
    <location>
        <begin position="14"/>
        <end position="92"/>
    </location>
</feature>
<comment type="caution">
    <text evidence="2">The sequence shown here is derived from an EMBL/GenBank/DDBJ whole genome shotgun (WGS) entry which is preliminary data.</text>
</comment>
<reference evidence="2 3" key="1">
    <citation type="journal article" date="2014" name="Int. J. Syst. Evol. Microbiol.">
        <title>Complete genome sequence of Corynebacterium casei LMG S-19264T (=DSM 44701T), isolated from a smear-ripened cheese.</title>
        <authorList>
            <consortium name="US DOE Joint Genome Institute (JGI-PGF)"/>
            <person name="Walter F."/>
            <person name="Albersmeier A."/>
            <person name="Kalinowski J."/>
            <person name="Ruckert C."/>
        </authorList>
    </citation>
    <scope>NUCLEOTIDE SEQUENCE [LARGE SCALE GENOMIC DNA]</scope>
    <source>
        <strain evidence="2 3">CGMCC 1.15358</strain>
    </source>
</reference>
<dbReference type="Proteomes" id="UP000598997">
    <property type="component" value="Unassembled WGS sequence"/>
</dbReference>
<dbReference type="InterPro" id="IPR036249">
    <property type="entry name" value="Thioredoxin-like_sf"/>
</dbReference>
<protein>
    <submittedName>
        <fullName evidence="2">Glutathione S-transferase</fullName>
    </submittedName>
</protein>
<dbReference type="InterPro" id="IPR040079">
    <property type="entry name" value="Glutathione_S-Trfase"/>
</dbReference>
<dbReference type="RefSeq" id="WP_066765275.1">
    <property type="nucleotide sequence ID" value="NZ_BMIO01000001.1"/>
</dbReference>
<dbReference type="AlphaFoldDB" id="A0A916Y7N4"/>
<dbReference type="EMBL" id="BMIO01000001">
    <property type="protein sequence ID" value="GGD33722.1"/>
    <property type="molecule type" value="Genomic_DNA"/>
</dbReference>
<dbReference type="PANTHER" id="PTHR44051:SF8">
    <property type="entry name" value="GLUTATHIONE S-TRANSFERASE GSTA"/>
    <property type="match status" value="1"/>
</dbReference>
<dbReference type="FunFam" id="3.40.30.10:FF:000331">
    <property type="entry name" value="Glutathione S-transferase"/>
    <property type="match status" value="1"/>
</dbReference>
<organism evidence="2 3">
    <name type="scientific">Croceicoccus pelagius</name>
    <dbReference type="NCBI Taxonomy" id="1703341"/>
    <lineage>
        <taxon>Bacteria</taxon>
        <taxon>Pseudomonadati</taxon>
        <taxon>Pseudomonadota</taxon>
        <taxon>Alphaproteobacteria</taxon>
        <taxon>Sphingomonadales</taxon>
        <taxon>Erythrobacteraceae</taxon>
        <taxon>Croceicoccus</taxon>
    </lineage>
</organism>
<dbReference type="SUPFAM" id="SSF47616">
    <property type="entry name" value="GST C-terminal domain-like"/>
    <property type="match status" value="1"/>
</dbReference>
<dbReference type="OrthoDB" id="9811242at2"/>
<name>A0A916Y7N4_9SPHN</name>
<gene>
    <name evidence="2" type="ORF">GCM10010989_04840</name>
</gene>
<evidence type="ECO:0000313" key="3">
    <source>
        <dbReference type="Proteomes" id="UP000598997"/>
    </source>
</evidence>
<dbReference type="CDD" id="cd03046">
    <property type="entry name" value="GST_N_GTT1_like"/>
    <property type="match status" value="1"/>
</dbReference>
<proteinExistence type="predicted"/>
<accession>A0A916Y7N4</accession>
<dbReference type="PANTHER" id="PTHR44051">
    <property type="entry name" value="GLUTATHIONE S-TRANSFERASE-RELATED"/>
    <property type="match status" value="1"/>
</dbReference>
<keyword evidence="3" id="KW-1185">Reference proteome</keyword>
<dbReference type="SFLD" id="SFLDS00019">
    <property type="entry name" value="Glutathione_Transferase_(cytos"/>
    <property type="match status" value="1"/>
</dbReference>
<evidence type="ECO:0000313" key="2">
    <source>
        <dbReference type="EMBL" id="GGD33722.1"/>
    </source>
</evidence>
<dbReference type="Pfam" id="PF02798">
    <property type="entry name" value="GST_N"/>
    <property type="match status" value="1"/>
</dbReference>
<dbReference type="InterPro" id="IPR036282">
    <property type="entry name" value="Glutathione-S-Trfase_C_sf"/>
</dbReference>
<evidence type="ECO:0000259" key="1">
    <source>
        <dbReference type="PROSITE" id="PS50404"/>
    </source>
</evidence>
<dbReference type="SUPFAM" id="SSF52833">
    <property type="entry name" value="Thioredoxin-like"/>
    <property type="match status" value="1"/>
</dbReference>
<dbReference type="InterPro" id="IPR004045">
    <property type="entry name" value="Glutathione_S-Trfase_N"/>
</dbReference>